<reference evidence="2 3" key="2">
    <citation type="submission" date="2020-07" db="EMBL/GenBank/DDBJ databases">
        <title>Genome assembly of wild tea tree DASZ reveals pedigree and selection history of tea varieties.</title>
        <authorList>
            <person name="Zhang W."/>
        </authorList>
    </citation>
    <scope>NUCLEOTIDE SEQUENCE [LARGE SCALE GENOMIC DNA]</scope>
    <source>
        <strain evidence="3">cv. G240</strain>
        <tissue evidence="2">Leaf</tissue>
    </source>
</reference>
<feature type="compositionally biased region" description="Polar residues" evidence="1">
    <location>
        <begin position="106"/>
        <end position="115"/>
    </location>
</feature>
<dbReference type="AlphaFoldDB" id="A0A7J7FQB2"/>
<dbReference type="EMBL" id="JACBKZ010000015">
    <property type="protein sequence ID" value="KAF5930453.1"/>
    <property type="molecule type" value="Genomic_DNA"/>
</dbReference>
<evidence type="ECO:0000256" key="1">
    <source>
        <dbReference type="SAM" id="MobiDB-lite"/>
    </source>
</evidence>
<feature type="compositionally biased region" description="Basic and acidic residues" evidence="1">
    <location>
        <begin position="61"/>
        <end position="73"/>
    </location>
</feature>
<evidence type="ECO:0000313" key="3">
    <source>
        <dbReference type="Proteomes" id="UP000593564"/>
    </source>
</evidence>
<comment type="caution">
    <text evidence="2">The sequence shown here is derived from an EMBL/GenBank/DDBJ whole genome shotgun (WGS) entry which is preliminary data.</text>
</comment>
<accession>A0A7J7FQB2</accession>
<sequence>MSSKETGSKAREYTSISSTASNEGFGVESELVEMPASCESEIANEEMDRTLRCFEPVQLHRSGEAPRHDEPKRPTTYLRMRADNAPLPRRRTNRSYNEQEDGIKTCASSKKPNTSTAAPLYKELKKDDYYWF</sequence>
<feature type="region of interest" description="Disordered" evidence="1">
    <location>
        <begin position="1"/>
        <end position="28"/>
    </location>
</feature>
<proteinExistence type="predicted"/>
<reference evidence="3" key="1">
    <citation type="journal article" date="2020" name="Nat. Commun.">
        <title>Genome assembly of wild tea tree DASZ reveals pedigree and selection history of tea varieties.</title>
        <authorList>
            <person name="Zhang W."/>
            <person name="Zhang Y."/>
            <person name="Qiu H."/>
            <person name="Guo Y."/>
            <person name="Wan H."/>
            <person name="Zhang X."/>
            <person name="Scossa F."/>
            <person name="Alseekh S."/>
            <person name="Zhang Q."/>
            <person name="Wang P."/>
            <person name="Xu L."/>
            <person name="Schmidt M.H."/>
            <person name="Jia X."/>
            <person name="Li D."/>
            <person name="Zhu A."/>
            <person name="Guo F."/>
            <person name="Chen W."/>
            <person name="Ni D."/>
            <person name="Usadel B."/>
            <person name="Fernie A.R."/>
            <person name="Wen W."/>
        </authorList>
    </citation>
    <scope>NUCLEOTIDE SEQUENCE [LARGE SCALE GENOMIC DNA]</scope>
    <source>
        <strain evidence="3">cv. G240</strain>
    </source>
</reference>
<evidence type="ECO:0000313" key="2">
    <source>
        <dbReference type="EMBL" id="KAF5930453.1"/>
    </source>
</evidence>
<dbReference type="Proteomes" id="UP000593564">
    <property type="component" value="Unassembled WGS sequence"/>
</dbReference>
<organism evidence="2 3">
    <name type="scientific">Camellia sinensis</name>
    <name type="common">Tea plant</name>
    <name type="synonym">Thea sinensis</name>
    <dbReference type="NCBI Taxonomy" id="4442"/>
    <lineage>
        <taxon>Eukaryota</taxon>
        <taxon>Viridiplantae</taxon>
        <taxon>Streptophyta</taxon>
        <taxon>Embryophyta</taxon>
        <taxon>Tracheophyta</taxon>
        <taxon>Spermatophyta</taxon>
        <taxon>Magnoliopsida</taxon>
        <taxon>eudicotyledons</taxon>
        <taxon>Gunneridae</taxon>
        <taxon>Pentapetalae</taxon>
        <taxon>asterids</taxon>
        <taxon>Ericales</taxon>
        <taxon>Theaceae</taxon>
        <taxon>Camellia</taxon>
    </lineage>
</organism>
<protein>
    <submittedName>
        <fullName evidence="2">Uncharacterized protein</fullName>
    </submittedName>
</protein>
<feature type="region of interest" description="Disordered" evidence="1">
    <location>
        <begin position="58"/>
        <end position="115"/>
    </location>
</feature>
<keyword evidence="3" id="KW-1185">Reference proteome</keyword>
<name>A0A7J7FQB2_CAMSI</name>
<feature type="compositionally biased region" description="Basic and acidic residues" evidence="1">
    <location>
        <begin position="1"/>
        <end position="12"/>
    </location>
</feature>
<gene>
    <name evidence="2" type="ORF">HYC85_031326</name>
</gene>